<dbReference type="InterPro" id="IPR006310">
    <property type="entry name" value="DinG"/>
</dbReference>
<evidence type="ECO:0000259" key="13">
    <source>
        <dbReference type="PROSITE" id="PS51193"/>
    </source>
</evidence>
<organism evidence="14 15">
    <name type="scientific">Streptococcus vestibularis F0396</name>
    <dbReference type="NCBI Taxonomy" id="904306"/>
    <lineage>
        <taxon>Bacteria</taxon>
        <taxon>Bacillati</taxon>
        <taxon>Bacillota</taxon>
        <taxon>Bacilli</taxon>
        <taxon>Lactobacillales</taxon>
        <taxon>Streptococcaceae</taxon>
        <taxon>Streptococcus</taxon>
    </lineage>
</organism>
<dbReference type="InterPro" id="IPR036397">
    <property type="entry name" value="RNaseH_sf"/>
</dbReference>
<dbReference type="CDD" id="cd06127">
    <property type="entry name" value="DEDDh"/>
    <property type="match status" value="1"/>
</dbReference>
<dbReference type="InterPro" id="IPR011545">
    <property type="entry name" value="DEAD/DEAH_box_helicase_dom"/>
</dbReference>
<dbReference type="NCBIfam" id="TIGR01407">
    <property type="entry name" value="dinG_rel"/>
    <property type="match status" value="1"/>
</dbReference>
<dbReference type="Pfam" id="PF13307">
    <property type="entry name" value="Helicase_C_2"/>
    <property type="match status" value="1"/>
</dbReference>
<evidence type="ECO:0000256" key="7">
    <source>
        <dbReference type="ARBA" id="ARBA00022839"/>
    </source>
</evidence>
<evidence type="ECO:0000256" key="9">
    <source>
        <dbReference type="ARBA" id="ARBA00022932"/>
    </source>
</evidence>
<dbReference type="InterPro" id="IPR014001">
    <property type="entry name" value="Helicase_ATP-bd"/>
</dbReference>
<evidence type="ECO:0000259" key="12">
    <source>
        <dbReference type="PROSITE" id="PS51192"/>
    </source>
</evidence>
<dbReference type="Proteomes" id="UP000004896">
    <property type="component" value="Unassembled WGS sequence"/>
</dbReference>
<dbReference type="InterPro" id="IPR006054">
    <property type="entry name" value="DnaQ"/>
</dbReference>
<dbReference type="GO" id="GO:0008408">
    <property type="term" value="F:3'-5' exonuclease activity"/>
    <property type="evidence" value="ECO:0007669"/>
    <property type="project" value="UniProtKB-UniRule"/>
</dbReference>
<feature type="domain" description="Helicase ATP-binding" evidence="12">
    <location>
        <begin position="271"/>
        <end position="509"/>
    </location>
</feature>
<dbReference type="SMART" id="SM00479">
    <property type="entry name" value="EXOIII"/>
    <property type="match status" value="1"/>
</dbReference>
<dbReference type="GO" id="GO:0003677">
    <property type="term" value="F:DNA binding"/>
    <property type="evidence" value="ECO:0007669"/>
    <property type="project" value="InterPro"/>
</dbReference>
<evidence type="ECO:0000256" key="11">
    <source>
        <dbReference type="RuleBase" id="RU364106"/>
    </source>
</evidence>
<dbReference type="GO" id="GO:0005829">
    <property type="term" value="C:cytosol"/>
    <property type="evidence" value="ECO:0007669"/>
    <property type="project" value="TreeGrafter"/>
</dbReference>
<dbReference type="NCBIfam" id="NF005569">
    <property type="entry name" value="PRK07246.1"/>
    <property type="match status" value="1"/>
</dbReference>
<dbReference type="AlphaFoldDB" id="E3CPZ5"/>
<dbReference type="InterPro" id="IPR027417">
    <property type="entry name" value="P-loop_NTPase"/>
</dbReference>
<feature type="domain" description="Helicase ATP-binding" evidence="13">
    <location>
        <begin position="249"/>
        <end position="506"/>
    </location>
</feature>
<dbReference type="PANTHER" id="PTHR30231:SF41">
    <property type="entry name" value="DNA POLYMERASE III SUBUNIT EPSILON"/>
    <property type="match status" value="1"/>
</dbReference>
<comment type="caution">
    <text evidence="14">The sequence shown here is derived from an EMBL/GenBank/DDBJ whole genome shotgun (WGS) entry which is preliminary data.</text>
</comment>
<dbReference type="PROSITE" id="PS51193">
    <property type="entry name" value="HELICASE_ATP_BIND_2"/>
    <property type="match status" value="1"/>
</dbReference>
<evidence type="ECO:0000256" key="4">
    <source>
        <dbReference type="ARBA" id="ARBA00022722"/>
    </source>
</evidence>
<dbReference type="Pfam" id="PF00929">
    <property type="entry name" value="RNase_T"/>
    <property type="match status" value="1"/>
</dbReference>
<dbReference type="SUPFAM" id="SSF52540">
    <property type="entry name" value="P-loop containing nucleoside triphosphate hydrolases"/>
    <property type="match status" value="1"/>
</dbReference>
<keyword evidence="2" id="KW-0548">Nucleotidyltransferase</keyword>
<dbReference type="InterPro" id="IPR012337">
    <property type="entry name" value="RNaseH-like_sf"/>
</dbReference>
<dbReference type="NCBIfam" id="TIGR00573">
    <property type="entry name" value="dnaq"/>
    <property type="match status" value="1"/>
</dbReference>
<keyword evidence="4 10" id="KW-0540">Nuclease</keyword>
<keyword evidence="6 10" id="KW-0378">Hydrolase</keyword>
<dbReference type="GO" id="GO:0003887">
    <property type="term" value="F:DNA-directed DNA polymerase activity"/>
    <property type="evidence" value="ECO:0007669"/>
    <property type="project" value="UniProtKB-KW"/>
</dbReference>
<keyword evidence="8 10" id="KW-0067">ATP-binding</keyword>
<dbReference type="eggNOG" id="COG1199">
    <property type="taxonomic scope" value="Bacteria"/>
</dbReference>
<keyword evidence="5 10" id="KW-0547">Nucleotide-binding</keyword>
<evidence type="ECO:0000313" key="15">
    <source>
        <dbReference type="Proteomes" id="UP000004896"/>
    </source>
</evidence>
<comment type="caution">
    <text evidence="10">Lacks conserved residue(s) required for the propagation of feature annotation.</text>
</comment>
<dbReference type="InterPro" id="IPR006555">
    <property type="entry name" value="ATP-dep_Helicase_C"/>
</dbReference>
<gene>
    <name evidence="10 11" type="primary">dinG</name>
    <name evidence="14" type="ORF">HMPREF9192_1246</name>
</gene>
<evidence type="ECO:0000256" key="2">
    <source>
        <dbReference type="ARBA" id="ARBA00022695"/>
    </source>
</evidence>
<dbReference type="EC" id="3.1.-.-" evidence="10 11"/>
<dbReference type="SUPFAM" id="SSF53098">
    <property type="entry name" value="Ribonuclease H-like"/>
    <property type="match status" value="1"/>
</dbReference>
<dbReference type="Gene3D" id="3.30.420.10">
    <property type="entry name" value="Ribonuclease H-like superfamily/Ribonuclease H"/>
    <property type="match status" value="1"/>
</dbReference>
<evidence type="ECO:0000256" key="1">
    <source>
        <dbReference type="ARBA" id="ARBA00022679"/>
    </source>
</evidence>
<comment type="similarity">
    <text evidence="10 11">Belongs to the helicase family. DinG subfamily. Type 2 sub-subfamily.</text>
</comment>
<keyword evidence="3" id="KW-0235">DNA replication</keyword>
<feature type="binding site" evidence="10">
    <location>
        <begin position="284"/>
        <end position="291"/>
    </location>
    <ligand>
        <name>ATP</name>
        <dbReference type="ChEBI" id="CHEBI:30616"/>
    </ligand>
</feature>
<accession>E3CPZ5</accession>
<dbReference type="GO" id="GO:0045004">
    <property type="term" value="P:DNA replication proofreading"/>
    <property type="evidence" value="ECO:0007669"/>
    <property type="project" value="TreeGrafter"/>
</dbReference>
<keyword evidence="7 10" id="KW-0269">Exonuclease</keyword>
<comment type="function">
    <text evidence="10 11">3'-5' exonuclease.</text>
</comment>
<keyword evidence="14" id="KW-0347">Helicase</keyword>
<dbReference type="Pfam" id="PF00270">
    <property type="entry name" value="DEAD"/>
    <property type="match status" value="1"/>
</dbReference>
<evidence type="ECO:0000256" key="6">
    <source>
        <dbReference type="ARBA" id="ARBA00022801"/>
    </source>
</evidence>
<dbReference type="PANTHER" id="PTHR30231">
    <property type="entry name" value="DNA POLYMERASE III SUBUNIT EPSILON"/>
    <property type="match status" value="1"/>
</dbReference>
<reference evidence="14 15" key="1">
    <citation type="submission" date="2010-10" db="EMBL/GenBank/DDBJ databases">
        <authorList>
            <person name="Durkin A.S."/>
            <person name="Madupu R."/>
            <person name="Torralba M."/>
            <person name="Gillis M."/>
            <person name="Methe B."/>
            <person name="Sutton G."/>
            <person name="Nelson K.E."/>
        </authorList>
    </citation>
    <scope>NUCLEOTIDE SEQUENCE [LARGE SCALE GENOMIC DNA]</scope>
    <source>
        <strain evidence="14 15">F0396</strain>
    </source>
</reference>
<sequence length="839" mass="96386">MVSWICYNKVTMSEKNTNKYAIVDLEATSASSTACIIQVGIVIMQNGLVIDEFASDVNPHQELDDHIVHLTGITDQQLSQAPDFSEIARTIFELIEDCIFVAHNVKFDANLLAEALFMEGFELRTPRVDTVELAQVFYPTLEQYKLSYLSQVLNLDLAQAHTAIEDARATGQLLFHLMDKIASLPRQTIDMLLTFSDNLLFESELVIRDAIKGKTNSLSKKYVMLEESGIVLRRPLTYMSERKLSQDFETNIALLGLKSRSKQEEFAKTVRRELDNTDISMIQAQTGIGKTYGYLLPLLAQADVDKVVVAVPTKLLQNQIISKEAKALAEVFNINFHSLKGPTNYIKLDAFYHTLLRQDSNRLINRYKMQLLVWLTETETGDLDEIKQKQRYMAYFDEIKHDGKLKADSLFAGYDFWKQSYQKGQEARVVVTNHAYLLTRMEDDHDFVRGKTLVIDEGQKMVLALEQFSRHQVNLTTLLQQIHRILDSDSQTLLQQRLLENLQFEVSHLIQEHQRFPQKQYNRQQLNRLLQTISELEGESDVMEMLSPLNTPLYSHFWLETDYYQEHRVTYLKASRQELLKLSSYLPSAQKVLIVSATIDIGPDVDVADLLGLSQVRKVRLPMETLPNQAIWIDQTMPMIGVSSEEEYGEAIAKRLQKLSAMGYPILVLFTSRKSMIAVSDLLDHRKVHHLTQEKNGTAFNVKKRFDKGETNLLLGMGSFWEGADFAQQDKVIEVITRLPFDNPKDPFYQKIESLLSKQGRSTFDSYSLPMTVLRFKQAIGRAQRRPEQRSAILLMDNRPLVKSYGKLFIKEVSQEIILKHAPFKLLKEDIQEFLEKDC</sequence>
<dbReference type="eggNOG" id="COG2176">
    <property type="taxonomic scope" value="Bacteria"/>
</dbReference>
<evidence type="ECO:0000256" key="8">
    <source>
        <dbReference type="ARBA" id="ARBA00022840"/>
    </source>
</evidence>
<dbReference type="FunFam" id="3.30.420.10:FF:000045">
    <property type="entry name" value="3'-5' exonuclease DinG"/>
    <property type="match status" value="1"/>
</dbReference>
<evidence type="ECO:0000256" key="10">
    <source>
        <dbReference type="HAMAP-Rule" id="MF_02206"/>
    </source>
</evidence>
<evidence type="ECO:0000256" key="3">
    <source>
        <dbReference type="ARBA" id="ARBA00022705"/>
    </source>
</evidence>
<dbReference type="InterPro" id="IPR014013">
    <property type="entry name" value="Helic_SF1/SF2_ATP-bd_DinG/Rad3"/>
</dbReference>
<dbReference type="EMBL" id="AEKO01000007">
    <property type="protein sequence ID" value="EFQ58984.1"/>
    <property type="molecule type" value="Genomic_DNA"/>
</dbReference>
<dbReference type="Gene3D" id="3.40.50.300">
    <property type="entry name" value="P-loop containing nucleotide triphosphate hydrolases"/>
    <property type="match status" value="2"/>
</dbReference>
<dbReference type="SMART" id="SM00487">
    <property type="entry name" value="DEXDc"/>
    <property type="match status" value="1"/>
</dbReference>
<dbReference type="SMART" id="SM00491">
    <property type="entry name" value="HELICc2"/>
    <property type="match status" value="1"/>
</dbReference>
<dbReference type="InterPro" id="IPR013520">
    <property type="entry name" value="Ribonucl_H"/>
</dbReference>
<dbReference type="GO" id="GO:0016818">
    <property type="term" value="F:hydrolase activity, acting on acid anhydrides, in phosphorus-containing anhydrides"/>
    <property type="evidence" value="ECO:0007669"/>
    <property type="project" value="InterPro"/>
</dbReference>
<dbReference type="GO" id="GO:0005524">
    <property type="term" value="F:ATP binding"/>
    <property type="evidence" value="ECO:0007669"/>
    <property type="project" value="UniProtKB-UniRule"/>
</dbReference>
<evidence type="ECO:0000313" key="14">
    <source>
        <dbReference type="EMBL" id="EFQ58984.1"/>
    </source>
</evidence>
<protein>
    <recommendedName>
        <fullName evidence="10 11">3'-5' exonuclease DinG</fullName>
        <ecNumber evidence="10 11">3.1.-.-</ecNumber>
    </recommendedName>
</protein>
<proteinExistence type="inferred from homology"/>
<keyword evidence="1" id="KW-0808">Transferase</keyword>
<dbReference type="GO" id="GO:0004386">
    <property type="term" value="F:helicase activity"/>
    <property type="evidence" value="ECO:0007669"/>
    <property type="project" value="UniProtKB-KW"/>
</dbReference>
<keyword evidence="9" id="KW-0239">DNA-directed DNA polymerase</keyword>
<dbReference type="PROSITE" id="PS51192">
    <property type="entry name" value="HELICASE_ATP_BIND_1"/>
    <property type="match status" value="1"/>
</dbReference>
<name>E3CPZ5_STRVE</name>
<dbReference type="HAMAP" id="MF_02206">
    <property type="entry name" value="DinG_exonucl"/>
    <property type="match status" value="1"/>
</dbReference>
<evidence type="ECO:0000256" key="5">
    <source>
        <dbReference type="ARBA" id="ARBA00022741"/>
    </source>
</evidence>